<evidence type="ECO:0000313" key="9">
    <source>
        <dbReference type="EMBL" id="CAK7893339.1"/>
    </source>
</evidence>
<dbReference type="PROSITE" id="PS51635">
    <property type="entry name" value="PNPLA"/>
    <property type="match status" value="1"/>
</dbReference>
<comment type="function">
    <text evidence="6">Lipid hydrolase.</text>
</comment>
<dbReference type="Pfam" id="PF01734">
    <property type="entry name" value="Patatin"/>
    <property type="match status" value="1"/>
</dbReference>
<evidence type="ECO:0000256" key="1">
    <source>
        <dbReference type="ARBA" id="ARBA00006104"/>
    </source>
</evidence>
<dbReference type="InterPro" id="IPR016035">
    <property type="entry name" value="Acyl_Trfase/lysoPLipase"/>
</dbReference>
<feature type="compositionally biased region" description="Acidic residues" evidence="7">
    <location>
        <begin position="756"/>
        <end position="788"/>
    </location>
</feature>
<dbReference type="EC" id="3.1.1.-" evidence="6"/>
<feature type="domain" description="PNPLA" evidence="8">
    <location>
        <begin position="338"/>
        <end position="530"/>
    </location>
</feature>
<evidence type="ECO:0000256" key="7">
    <source>
        <dbReference type="SAM" id="MobiDB-lite"/>
    </source>
</evidence>
<keyword evidence="2 5" id="KW-0378">Hydrolase</keyword>
<keyword evidence="6" id="KW-1133">Transmembrane helix</keyword>
<name>A0ABP0E603_9ASCO</name>
<keyword evidence="10" id="KW-1185">Reference proteome</keyword>
<keyword evidence="6" id="KW-0812">Transmembrane</keyword>
<feature type="compositionally biased region" description="Basic residues" evidence="7">
    <location>
        <begin position="123"/>
        <end position="133"/>
    </location>
</feature>
<dbReference type="Gene3D" id="3.40.1090.10">
    <property type="entry name" value="Cytosolic phospholipase A2 catalytic domain"/>
    <property type="match status" value="2"/>
</dbReference>
<feature type="region of interest" description="Disordered" evidence="7">
    <location>
        <begin position="746"/>
        <end position="798"/>
    </location>
</feature>
<dbReference type="PANTHER" id="PTHR14226">
    <property type="entry name" value="NEUROPATHY TARGET ESTERASE/SWISS CHEESE D.MELANOGASTER"/>
    <property type="match status" value="1"/>
</dbReference>
<dbReference type="CDD" id="cd07232">
    <property type="entry name" value="Pat_PLPL"/>
    <property type="match status" value="1"/>
</dbReference>
<dbReference type="Pfam" id="PF11815">
    <property type="entry name" value="DUF3336"/>
    <property type="match status" value="1"/>
</dbReference>
<keyword evidence="6" id="KW-0472">Membrane</keyword>
<protein>
    <recommendedName>
        <fullName evidence="6">Patatin-like phospholipase domain-containing protein</fullName>
        <ecNumber evidence="6">3.1.1.-</ecNumber>
    </recommendedName>
</protein>
<dbReference type="PANTHER" id="PTHR14226:SF66">
    <property type="entry name" value="TRIACYLGLYCEROL LIPASE PTL2"/>
    <property type="match status" value="1"/>
</dbReference>
<dbReference type="Proteomes" id="UP001497600">
    <property type="component" value="Chromosome A"/>
</dbReference>
<keyword evidence="4 5" id="KW-0443">Lipid metabolism</keyword>
<evidence type="ECO:0000256" key="3">
    <source>
        <dbReference type="ARBA" id="ARBA00022963"/>
    </source>
</evidence>
<feature type="active site" description="Proton acceptor" evidence="5">
    <location>
        <position position="517"/>
    </location>
</feature>
<evidence type="ECO:0000259" key="8">
    <source>
        <dbReference type="PROSITE" id="PS51635"/>
    </source>
</evidence>
<evidence type="ECO:0000256" key="6">
    <source>
        <dbReference type="RuleBase" id="RU362055"/>
    </source>
</evidence>
<feature type="region of interest" description="Disordered" evidence="7">
    <location>
        <begin position="104"/>
        <end position="138"/>
    </location>
</feature>
<evidence type="ECO:0000256" key="2">
    <source>
        <dbReference type="ARBA" id="ARBA00022801"/>
    </source>
</evidence>
<reference evidence="9 10" key="1">
    <citation type="submission" date="2024-01" db="EMBL/GenBank/DDBJ databases">
        <authorList>
            <consortium name="Genoscope - CEA"/>
            <person name="William W."/>
        </authorList>
    </citation>
    <scope>NUCLEOTIDE SEQUENCE [LARGE SCALE GENOMIC DNA]</scope>
    <source>
        <strain evidence="9 10">29B2s-10</strain>
    </source>
</reference>
<feature type="active site" description="Nucleophile" evidence="5">
    <location>
        <position position="371"/>
    </location>
</feature>
<sequence>MSASSSEPLYEADVDFVDENHIDAFATALVWDHAHDEDNTTTTHESHNLSTSSLPSATSDVYTTGAAAVDPAVAAVPIPTPSTSTPPPPQLISSKSDWYPINHPSTTKTINSSSTGAYTSGRSGHRSKKKKSSTKSGDNKKIFSKMLRNEFRSSATYTLLRWPILILVLSWMSFLTWCYMWIRAYVALSEYFLTWVGKRRVIRDKLRRSTNYEEWVETAKELDEFLHLDKWSKNPKFSYYDYRTVKLTMNRLRSLRESAKDDAELIVVLQGCLKKNFAGIENRQLYSHRYYGTKDLVSQYIDEVVLCIDHVTKSSLLNHDTKKKFFKFVSKNYGKSALCLSGGACFAYTHFGIVKALLDNDLLPSIISGTSGGGIVASLACTRTDAELKKLLVPKLASKITACEDPWWVWIPRWWKTGARFDSVAWARKANFFTRGSTTFLEAFQRTGRKLNISTVPADPHSPVILCNSVTSPNCIIWSSLLASSAVPGILNPVVLMMKKPHNEDVVPFSLGNKWRDGSLRTDIPLESLNTYYNVNFSIVSQVNPHISLFFFAPKGTVGRPVASPRHVTRKEKYASLRGGFVATALEQLLKLEITKWLQMIKTLDLLPHFFEQDWSNIWLQRFSGSITIWPKIRFLDLYNILSDPSEDQLEEMILKGERCIFPSLLFIKHRLSIERAIENGRKSCKTINRVSNPLANVNNAFEISSATSRGTEAYNETLTGFANYDDDNDTDTSDEIDAESAFNLGPSNGYGFLNVDDDDDDEDDDEYIPSTEDFDEDDDATADDSDTATDGSYEVHEDADTGLFSSIFRRASTGSNRLTRRNTIY</sequence>
<dbReference type="EMBL" id="OZ004253">
    <property type="protein sequence ID" value="CAK7893339.1"/>
    <property type="molecule type" value="Genomic_DNA"/>
</dbReference>
<gene>
    <name evidence="9" type="ORF">CAAN4_A06854</name>
</gene>
<comment type="subcellular location">
    <subcellularLocation>
        <location evidence="6">Membrane</location>
        <topology evidence="6">Single-pass membrane protein</topology>
    </subcellularLocation>
</comment>
<dbReference type="SUPFAM" id="SSF52151">
    <property type="entry name" value="FabD/lysophospholipase-like"/>
    <property type="match status" value="1"/>
</dbReference>
<keyword evidence="3 5" id="KW-0442">Lipid degradation</keyword>
<comment type="caution">
    <text evidence="5">Lacks conserved residue(s) required for the propagation of feature annotation.</text>
</comment>
<feature type="compositionally biased region" description="Polar residues" evidence="7">
    <location>
        <begin position="104"/>
        <end position="118"/>
    </location>
</feature>
<proteinExistence type="inferred from homology"/>
<comment type="similarity">
    <text evidence="1 6">Belongs to the PLPL family.</text>
</comment>
<evidence type="ECO:0000256" key="4">
    <source>
        <dbReference type="ARBA" id="ARBA00023098"/>
    </source>
</evidence>
<dbReference type="InterPro" id="IPR050301">
    <property type="entry name" value="NTE"/>
</dbReference>
<feature type="short sequence motif" description="GXSXG" evidence="5">
    <location>
        <begin position="369"/>
        <end position="373"/>
    </location>
</feature>
<accession>A0ABP0E603</accession>
<organism evidence="9 10">
    <name type="scientific">[Candida] anglica</name>
    <dbReference type="NCBI Taxonomy" id="148631"/>
    <lineage>
        <taxon>Eukaryota</taxon>
        <taxon>Fungi</taxon>
        <taxon>Dikarya</taxon>
        <taxon>Ascomycota</taxon>
        <taxon>Saccharomycotina</taxon>
        <taxon>Pichiomycetes</taxon>
        <taxon>Debaryomycetaceae</taxon>
        <taxon>Kurtzmaniella</taxon>
    </lineage>
</organism>
<evidence type="ECO:0000256" key="5">
    <source>
        <dbReference type="PROSITE-ProRule" id="PRU01161"/>
    </source>
</evidence>
<dbReference type="InterPro" id="IPR002641">
    <property type="entry name" value="PNPLA_dom"/>
</dbReference>
<evidence type="ECO:0000313" key="10">
    <source>
        <dbReference type="Proteomes" id="UP001497600"/>
    </source>
</evidence>
<feature type="transmembrane region" description="Helical" evidence="6">
    <location>
        <begin position="162"/>
        <end position="182"/>
    </location>
</feature>
<dbReference type="InterPro" id="IPR021771">
    <property type="entry name" value="Triacylglycerol_lipase_N"/>
</dbReference>